<keyword evidence="2" id="KW-0378">Hydrolase</keyword>
<keyword evidence="4" id="KW-1185">Reference proteome</keyword>
<accession>A0ABT9IAM0</accession>
<dbReference type="Gene3D" id="3.40.50.1000">
    <property type="entry name" value="HAD superfamily/HAD-like"/>
    <property type="match status" value="1"/>
</dbReference>
<name>A0ABT9IAM0_9ACTN</name>
<sequence length="223" mass="23754">MTLSPSVIVFDVNETLSDMSPMSQRFEDVGAPPHLATLWFATLLRDGFALTAAGASRPFAELGAAALRTVLHNVDLDRDTDAAVDHVMSGFTELGVHPDVPDGVRALRTSGRRLVTLTNGSTSVSEQLFTGAGIRDQFDALLSVEDAGAWKPARRAYEYAARTCDTDPGEMLLVAVHPWDIDGAARAGLATAWIDRAGTPYPSSFTPPSLRATGLTDLAEQLG</sequence>
<comment type="caution">
    <text evidence="3">The sequence shown here is derived from an EMBL/GenBank/DDBJ whole genome shotgun (WGS) entry which is preliminary data.</text>
</comment>
<evidence type="ECO:0000313" key="3">
    <source>
        <dbReference type="EMBL" id="MDP5182618.1"/>
    </source>
</evidence>
<evidence type="ECO:0000256" key="2">
    <source>
        <dbReference type="ARBA" id="ARBA00022801"/>
    </source>
</evidence>
<dbReference type="RefSeq" id="WP_305999301.1">
    <property type="nucleotide sequence ID" value="NZ_JASNFN010000006.1"/>
</dbReference>
<dbReference type="InterPro" id="IPR023198">
    <property type="entry name" value="PGP-like_dom2"/>
</dbReference>
<evidence type="ECO:0000313" key="4">
    <source>
        <dbReference type="Proteomes" id="UP001233673"/>
    </source>
</evidence>
<evidence type="ECO:0000256" key="1">
    <source>
        <dbReference type="ARBA" id="ARBA00008106"/>
    </source>
</evidence>
<dbReference type="PANTHER" id="PTHR43316">
    <property type="entry name" value="HYDROLASE, HALOACID DELAHOGENASE-RELATED"/>
    <property type="match status" value="1"/>
</dbReference>
<dbReference type="InterPro" id="IPR023214">
    <property type="entry name" value="HAD_sf"/>
</dbReference>
<dbReference type="SUPFAM" id="SSF56784">
    <property type="entry name" value="HAD-like"/>
    <property type="match status" value="1"/>
</dbReference>
<dbReference type="Proteomes" id="UP001233673">
    <property type="component" value="Unassembled WGS sequence"/>
</dbReference>
<dbReference type="Pfam" id="PF00702">
    <property type="entry name" value="Hydrolase"/>
    <property type="match status" value="1"/>
</dbReference>
<dbReference type="PANTHER" id="PTHR43316:SF3">
    <property type="entry name" value="HALOACID DEHALOGENASE, TYPE II (AFU_ORTHOLOGUE AFUA_2G07750)-RELATED"/>
    <property type="match status" value="1"/>
</dbReference>
<dbReference type="Gene3D" id="1.10.150.240">
    <property type="entry name" value="Putative phosphatase, domain 2"/>
    <property type="match status" value="1"/>
</dbReference>
<dbReference type="EMBL" id="JASNFN010000006">
    <property type="protein sequence ID" value="MDP5182618.1"/>
    <property type="molecule type" value="Genomic_DNA"/>
</dbReference>
<dbReference type="SFLD" id="SFLDS00003">
    <property type="entry name" value="Haloacid_Dehalogenase"/>
    <property type="match status" value="1"/>
</dbReference>
<dbReference type="SFLD" id="SFLDG01129">
    <property type="entry name" value="C1.5:_HAD__Beta-PGM__Phosphata"/>
    <property type="match status" value="1"/>
</dbReference>
<dbReference type="NCBIfam" id="TIGR01428">
    <property type="entry name" value="HAD_type_II"/>
    <property type="match status" value="1"/>
</dbReference>
<dbReference type="InterPro" id="IPR051540">
    <property type="entry name" value="S-2-haloacid_dehalogenase"/>
</dbReference>
<proteinExistence type="inferred from homology"/>
<dbReference type="InterPro" id="IPR006439">
    <property type="entry name" value="HAD-SF_hydro_IA"/>
</dbReference>
<organism evidence="3 4">
    <name type="scientific">Blastococcus carthaginiensis</name>
    <dbReference type="NCBI Taxonomy" id="3050034"/>
    <lineage>
        <taxon>Bacteria</taxon>
        <taxon>Bacillati</taxon>
        <taxon>Actinomycetota</taxon>
        <taxon>Actinomycetes</taxon>
        <taxon>Geodermatophilales</taxon>
        <taxon>Geodermatophilaceae</taxon>
        <taxon>Blastococcus</taxon>
    </lineage>
</organism>
<dbReference type="InterPro" id="IPR036412">
    <property type="entry name" value="HAD-like_sf"/>
</dbReference>
<reference evidence="4" key="1">
    <citation type="submission" date="2023-05" db="EMBL/GenBank/DDBJ databases">
        <title>Draft genome of Pseudofrankia sp. BMG5.37.</title>
        <authorList>
            <person name="Gtari M."/>
            <person name="Ghodhbane F."/>
            <person name="Sbissi I."/>
        </authorList>
    </citation>
    <scope>NUCLEOTIDE SEQUENCE [LARGE SCALE GENOMIC DNA]</scope>
    <source>
        <strain evidence="4">BMG 814</strain>
    </source>
</reference>
<dbReference type="NCBIfam" id="TIGR01493">
    <property type="entry name" value="HAD-SF-IA-v2"/>
    <property type="match status" value="1"/>
</dbReference>
<dbReference type="CDD" id="cd02588">
    <property type="entry name" value="HAD_L2-DEX"/>
    <property type="match status" value="1"/>
</dbReference>
<dbReference type="PRINTS" id="PR00413">
    <property type="entry name" value="HADHALOGNASE"/>
</dbReference>
<comment type="similarity">
    <text evidence="1">Belongs to the HAD-like hydrolase superfamily. S-2-haloalkanoic acid dehalogenase family.</text>
</comment>
<dbReference type="InterPro" id="IPR006328">
    <property type="entry name" value="2-HAD"/>
</dbReference>
<protein>
    <submittedName>
        <fullName evidence="3">Haloacid dehalogenase type II</fullName>
    </submittedName>
</protein>
<gene>
    <name evidence="3" type="ORF">QOZ88_08195</name>
</gene>